<dbReference type="OrthoDB" id="5600407at2"/>
<dbReference type="RefSeq" id="WP_000805968.1">
    <property type="nucleotide sequence ID" value="NC_009457.1"/>
</dbReference>
<name>A0A0H3AIM7_VIBC3</name>
<gene>
    <name evidence="2" type="ordered locus">VC0395_A1353</name>
</gene>
<feature type="domain" description="ABC-type transport auxiliary lipoprotein component" evidence="1">
    <location>
        <begin position="27"/>
        <end position="185"/>
    </location>
</feature>
<proteinExistence type="predicted"/>
<protein>
    <submittedName>
        <fullName evidence="2">Lipoprotein</fullName>
    </submittedName>
</protein>
<reference evidence="2 3" key="1">
    <citation type="submission" date="2007-03" db="EMBL/GenBank/DDBJ databases">
        <authorList>
            <person name="Heidelberg J."/>
        </authorList>
    </citation>
    <scope>NUCLEOTIDE SEQUENCE [LARGE SCALE GENOMIC DNA]</scope>
    <source>
        <strain evidence="3">ATCC 39541 / Classical Ogawa 395 / O395</strain>
    </source>
</reference>
<sequence length="192" mass="21825">MKPWLLMMLTTLLVGCGGTPQPKVSFYLLPNNPELSEHIQPKTLPLLVVQPVELAAYLDTQGIVYRQSETQVIQARQNQWAQRLSPQLTQRITNDLRRKQSRYWPAPLNASSIQQEHWKLQVRLQRFNGVYTGNAEVAGNWELLNPKGESMLNQEFSFQVPLKDTGYPALVEALSAGVDQLSTQIETQLVTR</sequence>
<dbReference type="Proteomes" id="UP000000249">
    <property type="component" value="Chromosome 1"/>
</dbReference>
<organism evidence="2 3">
    <name type="scientific">Vibrio cholerae serotype O1 (strain ATCC 39541 / Classical Ogawa 395 / O395)</name>
    <dbReference type="NCBI Taxonomy" id="345073"/>
    <lineage>
        <taxon>Bacteria</taxon>
        <taxon>Pseudomonadati</taxon>
        <taxon>Pseudomonadota</taxon>
        <taxon>Gammaproteobacteria</taxon>
        <taxon>Vibrionales</taxon>
        <taxon>Vibrionaceae</taxon>
        <taxon>Vibrio</taxon>
    </lineage>
</organism>
<dbReference type="KEGG" id="vcr:VC395_1870"/>
<dbReference type="EMBL" id="CP000627">
    <property type="protein sequence ID" value="ABQ19935.1"/>
    <property type="molecule type" value="Genomic_DNA"/>
</dbReference>
<evidence type="ECO:0000313" key="2">
    <source>
        <dbReference type="EMBL" id="ABQ19935.1"/>
    </source>
</evidence>
<dbReference type="Gene3D" id="3.40.50.10610">
    <property type="entry name" value="ABC-type transport auxiliary lipoprotein component"/>
    <property type="match status" value="1"/>
</dbReference>
<dbReference type="GeneID" id="69719625"/>
<evidence type="ECO:0000313" key="3">
    <source>
        <dbReference type="Proteomes" id="UP000000249"/>
    </source>
</evidence>
<dbReference type="PROSITE" id="PS51257">
    <property type="entry name" value="PROKAR_LIPOPROTEIN"/>
    <property type="match status" value="1"/>
</dbReference>
<keyword evidence="2" id="KW-0449">Lipoprotein</keyword>
<dbReference type="KEGG" id="vco:VC0395_A1353"/>
<accession>A0A0H3AIM7</accession>
<dbReference type="Pfam" id="PF03886">
    <property type="entry name" value="ABC_trans_aux"/>
    <property type="match status" value="1"/>
</dbReference>
<dbReference type="AlphaFoldDB" id="A0A0H3AIM7"/>
<dbReference type="eggNOG" id="COG3009">
    <property type="taxonomic scope" value="Bacteria"/>
</dbReference>
<dbReference type="InterPro" id="IPR005586">
    <property type="entry name" value="ABC_trans_aux"/>
</dbReference>
<dbReference type="SUPFAM" id="SSF159594">
    <property type="entry name" value="XCC0632-like"/>
    <property type="match status" value="1"/>
</dbReference>
<evidence type="ECO:0000259" key="1">
    <source>
        <dbReference type="Pfam" id="PF03886"/>
    </source>
</evidence>
<dbReference type="PATRIC" id="fig|345073.21.peg.1811"/>